<gene>
    <name evidence="2" type="ORF">ILUMI_23139</name>
</gene>
<evidence type="ECO:0000313" key="2">
    <source>
        <dbReference type="EMBL" id="KAF2883036.1"/>
    </source>
</evidence>
<sequence length="204" mass="22307">MANKRSLSDAELELELLHGLPEDCSDPESNVSDKYLSPASDSDKDFIPPPSNSSDCDENLKCVQSLESCTCSVNQVQIDCKRKRSRGREISRGKRCTVGQLRGRSSNFISYAFQASTSNCSQPESGNATSEACVTIFHEENGARSSLKVGSCHAGKDKSTIWIVTAHNNGRFSAQNVLKEAQVQQHMLEGMLQREAFQVLGACL</sequence>
<dbReference type="Proteomes" id="UP000801492">
    <property type="component" value="Unassembled WGS sequence"/>
</dbReference>
<name>A0A8K0G1X8_IGNLU</name>
<evidence type="ECO:0000256" key="1">
    <source>
        <dbReference type="SAM" id="MobiDB-lite"/>
    </source>
</evidence>
<protein>
    <submittedName>
        <fullName evidence="2">Uncharacterized protein</fullName>
    </submittedName>
</protein>
<dbReference type="AlphaFoldDB" id="A0A8K0G1X8"/>
<evidence type="ECO:0000313" key="3">
    <source>
        <dbReference type="Proteomes" id="UP000801492"/>
    </source>
</evidence>
<reference evidence="2" key="1">
    <citation type="submission" date="2019-08" db="EMBL/GenBank/DDBJ databases">
        <title>The genome of the North American firefly Photinus pyralis.</title>
        <authorList>
            <consortium name="Photinus pyralis genome working group"/>
            <person name="Fallon T.R."/>
            <person name="Sander Lower S.E."/>
            <person name="Weng J.-K."/>
        </authorList>
    </citation>
    <scope>NUCLEOTIDE SEQUENCE</scope>
    <source>
        <strain evidence="2">TRF0915ILg1</strain>
        <tissue evidence="2">Whole body</tissue>
    </source>
</reference>
<dbReference type="EMBL" id="VTPC01090568">
    <property type="protein sequence ID" value="KAF2883036.1"/>
    <property type="molecule type" value="Genomic_DNA"/>
</dbReference>
<organism evidence="2 3">
    <name type="scientific">Ignelater luminosus</name>
    <name type="common">Cucubano</name>
    <name type="synonym">Pyrophorus luminosus</name>
    <dbReference type="NCBI Taxonomy" id="2038154"/>
    <lineage>
        <taxon>Eukaryota</taxon>
        <taxon>Metazoa</taxon>
        <taxon>Ecdysozoa</taxon>
        <taxon>Arthropoda</taxon>
        <taxon>Hexapoda</taxon>
        <taxon>Insecta</taxon>
        <taxon>Pterygota</taxon>
        <taxon>Neoptera</taxon>
        <taxon>Endopterygota</taxon>
        <taxon>Coleoptera</taxon>
        <taxon>Polyphaga</taxon>
        <taxon>Elateriformia</taxon>
        <taxon>Elateroidea</taxon>
        <taxon>Elateridae</taxon>
        <taxon>Agrypninae</taxon>
        <taxon>Pyrophorini</taxon>
        <taxon>Ignelater</taxon>
    </lineage>
</organism>
<feature type="region of interest" description="Disordered" evidence="1">
    <location>
        <begin position="20"/>
        <end position="54"/>
    </location>
</feature>
<accession>A0A8K0G1X8</accession>
<comment type="caution">
    <text evidence="2">The sequence shown here is derived from an EMBL/GenBank/DDBJ whole genome shotgun (WGS) entry which is preliminary data.</text>
</comment>
<keyword evidence="3" id="KW-1185">Reference proteome</keyword>
<proteinExistence type="predicted"/>